<reference evidence="2 3" key="1">
    <citation type="submission" date="2019-12" db="EMBL/GenBank/DDBJ databases">
        <title>A genome sequence resource for the geographically widespread anthracnose pathogen Colletotrichum asianum.</title>
        <authorList>
            <person name="Meng Y."/>
        </authorList>
    </citation>
    <scope>NUCLEOTIDE SEQUENCE [LARGE SCALE GENOMIC DNA]</scope>
    <source>
        <strain evidence="2 3">ICMP 18580</strain>
    </source>
</reference>
<comment type="caution">
    <text evidence="2">The sequence shown here is derived from an EMBL/GenBank/DDBJ whole genome shotgun (WGS) entry which is preliminary data.</text>
</comment>
<gene>
    <name evidence="2" type="ORF">GQ607_017868</name>
</gene>
<evidence type="ECO:0000256" key="1">
    <source>
        <dbReference type="SAM" id="MobiDB-lite"/>
    </source>
</evidence>
<evidence type="ECO:0000313" key="2">
    <source>
        <dbReference type="EMBL" id="KAF0314905.1"/>
    </source>
</evidence>
<evidence type="ECO:0000313" key="3">
    <source>
        <dbReference type="Proteomes" id="UP000434172"/>
    </source>
</evidence>
<proteinExistence type="predicted"/>
<keyword evidence="3" id="KW-1185">Reference proteome</keyword>
<dbReference type="AlphaFoldDB" id="A0A8H3ZKC2"/>
<feature type="region of interest" description="Disordered" evidence="1">
    <location>
        <begin position="79"/>
        <end position="145"/>
    </location>
</feature>
<accession>A0A8H3ZKC2</accession>
<sequence length="145" mass="15844">MTSAKDKKLMSSLQGELAQAIVSDHKEWEESLTTTFSSMAFHALSEEYAAKMAEHILHACFDRWGDARSAGLNKTHKLDADENAGIPHSPLAGKGNGQPRRIIDRVHDSADDSEPRVNTPQTHGIKRKSSGNVQKGGTPGKQQKK</sequence>
<feature type="compositionally biased region" description="Basic and acidic residues" evidence="1">
    <location>
        <begin position="101"/>
        <end position="115"/>
    </location>
</feature>
<dbReference type="Proteomes" id="UP000434172">
    <property type="component" value="Unassembled WGS sequence"/>
</dbReference>
<organism evidence="2 3">
    <name type="scientific">Colletotrichum asianum</name>
    <dbReference type="NCBI Taxonomy" id="702518"/>
    <lineage>
        <taxon>Eukaryota</taxon>
        <taxon>Fungi</taxon>
        <taxon>Dikarya</taxon>
        <taxon>Ascomycota</taxon>
        <taxon>Pezizomycotina</taxon>
        <taxon>Sordariomycetes</taxon>
        <taxon>Hypocreomycetidae</taxon>
        <taxon>Glomerellales</taxon>
        <taxon>Glomerellaceae</taxon>
        <taxon>Colletotrichum</taxon>
        <taxon>Colletotrichum gloeosporioides species complex</taxon>
    </lineage>
</organism>
<dbReference type="EMBL" id="WOWK01000271">
    <property type="protein sequence ID" value="KAF0314905.1"/>
    <property type="molecule type" value="Genomic_DNA"/>
</dbReference>
<protein>
    <submittedName>
        <fullName evidence="2">Uncharacterized protein</fullName>
    </submittedName>
</protein>
<name>A0A8H3ZKC2_9PEZI</name>